<proteinExistence type="predicted"/>
<dbReference type="Proteomes" id="UP001500839">
    <property type="component" value="Unassembled WGS sequence"/>
</dbReference>
<evidence type="ECO:0000313" key="3">
    <source>
        <dbReference type="Proteomes" id="UP001500839"/>
    </source>
</evidence>
<dbReference type="EMBL" id="BAABKQ010000001">
    <property type="protein sequence ID" value="GAA4815943.1"/>
    <property type="molecule type" value="Genomic_DNA"/>
</dbReference>
<organism evidence="2 3">
    <name type="scientific">Tomitella cavernea</name>
    <dbReference type="NCBI Taxonomy" id="1387982"/>
    <lineage>
        <taxon>Bacteria</taxon>
        <taxon>Bacillati</taxon>
        <taxon>Actinomycetota</taxon>
        <taxon>Actinomycetes</taxon>
        <taxon>Mycobacteriales</taxon>
        <taxon>Tomitella</taxon>
    </lineage>
</organism>
<dbReference type="Gene3D" id="3.40.50.2000">
    <property type="entry name" value="Glycogen Phosphorylase B"/>
    <property type="match status" value="2"/>
</dbReference>
<comment type="caution">
    <text evidence="2">The sequence shown here is derived from an EMBL/GenBank/DDBJ whole genome shotgun (WGS) entry which is preliminary data.</text>
</comment>
<dbReference type="PANTHER" id="PTHR48050:SF13">
    <property type="entry name" value="STEROL 3-BETA-GLUCOSYLTRANSFERASE UGT80A2"/>
    <property type="match status" value="1"/>
</dbReference>
<dbReference type="PANTHER" id="PTHR48050">
    <property type="entry name" value="STEROL 3-BETA-GLUCOSYLTRANSFERASE"/>
    <property type="match status" value="1"/>
</dbReference>
<feature type="region of interest" description="Disordered" evidence="1">
    <location>
        <begin position="168"/>
        <end position="191"/>
    </location>
</feature>
<sequence>MSETTAYAARGVRIVVIAGPEAGHAIPAMELCRRLAAAGAHPVLMTGRRWSDSARAESVDFALLRGLAPVVDDDDADEGTKLHARAARMAALIIDDVRALRPHLVVADTITVAGGMAAELLGVPWVELIPHPLYMPSRGLPPLGSGLAPGEGVRGRLRDALLRAATGPQLRRGRRQREAARRGIGLPGREPGPAARLVATLPALEPHRPDWPDAAYVVGPLVWDPADGEAELPPGDRPLVLVAPSTATNADTPMAEVALRALAPERMGDSAVRVVITTFGEIPADLPSWARAGRTRQEAALREAAVVICGAGHGMLAKAVDAGAAVVAVPGGGDQWELACRAERLGIAVTVRPLTEDALTAAVLAILERRDQFGAAVERARSGVQRTVDPVEVCVRAAARHG</sequence>
<protein>
    <recommendedName>
        <fullName evidence="4">Glycosyl transferase</fullName>
    </recommendedName>
</protein>
<dbReference type="RefSeq" id="WP_200175084.1">
    <property type="nucleotide sequence ID" value="NZ_BAABKQ010000001.1"/>
</dbReference>
<evidence type="ECO:0000256" key="1">
    <source>
        <dbReference type="SAM" id="MobiDB-lite"/>
    </source>
</evidence>
<evidence type="ECO:0000313" key="2">
    <source>
        <dbReference type="EMBL" id="GAA4815943.1"/>
    </source>
</evidence>
<name>A0ABP9CPQ8_9ACTN</name>
<evidence type="ECO:0008006" key="4">
    <source>
        <dbReference type="Google" id="ProtNLM"/>
    </source>
</evidence>
<accession>A0ABP9CPQ8</accession>
<dbReference type="InterPro" id="IPR050426">
    <property type="entry name" value="Glycosyltransferase_28"/>
</dbReference>
<dbReference type="SUPFAM" id="SSF53756">
    <property type="entry name" value="UDP-Glycosyltransferase/glycogen phosphorylase"/>
    <property type="match status" value="1"/>
</dbReference>
<keyword evidence="3" id="KW-1185">Reference proteome</keyword>
<reference evidence="3" key="1">
    <citation type="journal article" date="2019" name="Int. J. Syst. Evol. Microbiol.">
        <title>The Global Catalogue of Microorganisms (GCM) 10K type strain sequencing project: providing services to taxonomists for standard genome sequencing and annotation.</title>
        <authorList>
            <consortium name="The Broad Institute Genomics Platform"/>
            <consortium name="The Broad Institute Genome Sequencing Center for Infectious Disease"/>
            <person name="Wu L."/>
            <person name="Ma J."/>
        </authorList>
    </citation>
    <scope>NUCLEOTIDE SEQUENCE [LARGE SCALE GENOMIC DNA]</scope>
    <source>
        <strain evidence="3">JCM 18542</strain>
    </source>
</reference>
<gene>
    <name evidence="2" type="ORF">GCM10023353_22400</name>
</gene>